<proteinExistence type="predicted"/>
<dbReference type="Proteomes" id="UP000054564">
    <property type="component" value="Unassembled WGS sequence"/>
</dbReference>
<organism evidence="1 2">
    <name type="scientific">Puccinia striiformis f. sp. tritici PST-78</name>
    <dbReference type="NCBI Taxonomy" id="1165861"/>
    <lineage>
        <taxon>Eukaryota</taxon>
        <taxon>Fungi</taxon>
        <taxon>Dikarya</taxon>
        <taxon>Basidiomycota</taxon>
        <taxon>Pucciniomycotina</taxon>
        <taxon>Pucciniomycetes</taxon>
        <taxon>Pucciniales</taxon>
        <taxon>Pucciniaceae</taxon>
        <taxon>Puccinia</taxon>
    </lineage>
</organism>
<comment type="caution">
    <text evidence="1">The sequence shown here is derived from an EMBL/GenBank/DDBJ whole genome shotgun (WGS) entry which is preliminary data.</text>
</comment>
<dbReference type="PANTHER" id="PTHR33069">
    <property type="entry name" value="CHROMOSOME 7, WHOLE GENOME SHOTGUN SEQUENCE-RELATED"/>
    <property type="match status" value="1"/>
</dbReference>
<reference evidence="2" key="1">
    <citation type="submission" date="2014-03" db="EMBL/GenBank/DDBJ databases">
        <title>The Genome Sequence of Puccinia striiformis f. sp. tritici PST-78.</title>
        <authorList>
            <consortium name="The Broad Institute Genome Sequencing Platform"/>
            <person name="Cuomo C."/>
            <person name="Hulbert S."/>
            <person name="Chen X."/>
            <person name="Walker B."/>
            <person name="Young S.K."/>
            <person name="Zeng Q."/>
            <person name="Gargeya S."/>
            <person name="Fitzgerald M."/>
            <person name="Haas B."/>
            <person name="Abouelleil A."/>
            <person name="Alvarado L."/>
            <person name="Arachchi H.M."/>
            <person name="Berlin A.M."/>
            <person name="Chapman S.B."/>
            <person name="Goldberg J."/>
            <person name="Griggs A."/>
            <person name="Gujja S."/>
            <person name="Hansen M."/>
            <person name="Howarth C."/>
            <person name="Imamovic A."/>
            <person name="Larimer J."/>
            <person name="McCowan C."/>
            <person name="Montmayeur A."/>
            <person name="Murphy C."/>
            <person name="Neiman D."/>
            <person name="Pearson M."/>
            <person name="Priest M."/>
            <person name="Roberts A."/>
            <person name="Saif S."/>
            <person name="Shea T."/>
            <person name="Sisk P."/>
            <person name="Sykes S."/>
            <person name="Wortman J."/>
            <person name="Nusbaum C."/>
            <person name="Birren B."/>
        </authorList>
    </citation>
    <scope>NUCLEOTIDE SEQUENCE [LARGE SCALE GENOMIC DNA]</scope>
    <source>
        <strain evidence="2">race PST-78</strain>
    </source>
</reference>
<dbReference type="EMBL" id="AJIL01000013">
    <property type="protein sequence ID" value="KNF04157.1"/>
    <property type="molecule type" value="Genomic_DNA"/>
</dbReference>
<name>A0A0L0VY87_9BASI</name>
<evidence type="ECO:0000313" key="2">
    <source>
        <dbReference type="Proteomes" id="UP000054564"/>
    </source>
</evidence>
<keyword evidence="2" id="KW-1185">Reference proteome</keyword>
<evidence type="ECO:0000313" key="1">
    <source>
        <dbReference type="EMBL" id="KNF04157.1"/>
    </source>
</evidence>
<gene>
    <name evidence="1" type="ORF">PSTG_02508</name>
</gene>
<protein>
    <submittedName>
        <fullName evidence="1">Uncharacterized protein</fullName>
    </submittedName>
</protein>
<dbReference type="AlphaFoldDB" id="A0A0L0VY87"/>
<sequence>MKSTQMNYDINVAVFWARKLVIEVTDALFEMIERAINWLKGSELDNIQVTWTNQRPEIEDVLKKYLSFCNQRSGSHNQRQLKPFAERMLKLAKLVIPIIKLYRLFVNKLSEREMNRKQLPKFTTMRTHQLSTIEQLPEDVNNILLELLGVLRDSNPTEEQSTYQILSRTIQSLDNKFKDPLLLILLYFLPILPDTDGFPTQQYFNEWFAMWKTLFTIAINFNTVAGVVLDLGDGLKQMTDRLAEAHPVSTLTCRQLTETIQDIDTYTTKSFHLIITHFLPIIPDTNGFPTQNYHRAWFDTWKTLFSIANNDFLHAVKVFQSNGL</sequence>
<dbReference type="STRING" id="1165861.A0A0L0VY87"/>
<accession>A0A0L0VY87</accession>
<dbReference type="PANTHER" id="PTHR33069:SF3">
    <property type="entry name" value="DYNEIN HEAVY CHAIN TAIL DOMAIN-CONTAINING PROTEIN"/>
    <property type="match status" value="1"/>
</dbReference>